<reference evidence="3" key="1">
    <citation type="submission" date="2020-06" db="EMBL/GenBank/DDBJ databases">
        <title>Draft genomic sequence of Geomonas sp. Red330.</title>
        <authorList>
            <person name="Itoh H."/>
            <person name="Zhenxing X."/>
            <person name="Ushijima N."/>
            <person name="Masuda Y."/>
            <person name="Shiratori Y."/>
            <person name="Senoo K."/>
        </authorList>
    </citation>
    <scope>NUCLEOTIDE SEQUENCE [LARGE SCALE GENOMIC DNA]</scope>
    <source>
        <strain evidence="3">Red330</strain>
    </source>
</reference>
<gene>
    <name evidence="2" type="ORF">GMST_08070</name>
</gene>
<comment type="caution">
    <text evidence="2">The sequence shown here is derived from an EMBL/GenBank/DDBJ whole genome shotgun (WGS) entry which is preliminary data.</text>
</comment>
<feature type="signal peptide" evidence="1">
    <location>
        <begin position="1"/>
        <end position="29"/>
    </location>
</feature>
<organism evidence="2 3">
    <name type="scientific">Geomonas silvestris</name>
    <dbReference type="NCBI Taxonomy" id="2740184"/>
    <lineage>
        <taxon>Bacteria</taxon>
        <taxon>Pseudomonadati</taxon>
        <taxon>Thermodesulfobacteriota</taxon>
        <taxon>Desulfuromonadia</taxon>
        <taxon>Geobacterales</taxon>
        <taxon>Geobacteraceae</taxon>
        <taxon>Geomonas</taxon>
    </lineage>
</organism>
<accession>A0A6V8MEX4</accession>
<keyword evidence="3" id="KW-1185">Reference proteome</keyword>
<dbReference type="AlphaFoldDB" id="A0A6V8MEX4"/>
<sequence>MEGIMWKKLSAVFAVLLAVTLTGCGSSNNGPTVFTTQITSSATVDGYIVNGTPPFLGTASVFAGIDPIGGATETRAFLDFDLTSLPPNAAIDFAALRLYINSIQPGGASVPIRIELVEFPPPLITSDFNTPAIGTAVVLDTIRPIDLGINGGYIDIPVTPLVRTAWSRGNFFQVRIMEDLGPVLPGIIEINETNFPPKLRVDFF</sequence>
<evidence type="ECO:0008006" key="4">
    <source>
        <dbReference type="Google" id="ProtNLM"/>
    </source>
</evidence>
<evidence type="ECO:0000256" key="1">
    <source>
        <dbReference type="SAM" id="SignalP"/>
    </source>
</evidence>
<dbReference type="Proteomes" id="UP000556026">
    <property type="component" value="Unassembled WGS sequence"/>
</dbReference>
<evidence type="ECO:0000313" key="2">
    <source>
        <dbReference type="EMBL" id="GFO58482.1"/>
    </source>
</evidence>
<dbReference type="PROSITE" id="PS51257">
    <property type="entry name" value="PROKAR_LIPOPROTEIN"/>
    <property type="match status" value="1"/>
</dbReference>
<proteinExistence type="predicted"/>
<name>A0A6V8MEX4_9BACT</name>
<evidence type="ECO:0000313" key="3">
    <source>
        <dbReference type="Proteomes" id="UP000556026"/>
    </source>
</evidence>
<protein>
    <recommendedName>
        <fullName evidence="4">Lipoprotein</fullName>
    </recommendedName>
</protein>
<keyword evidence="1" id="KW-0732">Signal</keyword>
<feature type="chain" id="PRO_5027871214" description="Lipoprotein" evidence="1">
    <location>
        <begin position="30"/>
        <end position="204"/>
    </location>
</feature>
<dbReference type="EMBL" id="BLXX01000002">
    <property type="protein sequence ID" value="GFO58482.1"/>
    <property type="molecule type" value="Genomic_DNA"/>
</dbReference>